<evidence type="ECO:0000256" key="2">
    <source>
        <dbReference type="ARBA" id="ARBA00022679"/>
    </source>
</evidence>
<feature type="domain" description="Release factor glutamine methyltransferase N-terminal" evidence="7">
    <location>
        <begin position="6"/>
        <end position="74"/>
    </location>
</feature>
<protein>
    <recommendedName>
        <fullName evidence="5">Release factor glutamine methyltransferase</fullName>
        <shortName evidence="5">RF MTase</shortName>
        <ecNumber evidence="5">2.1.1.297</ecNumber>
    </recommendedName>
    <alternativeName>
        <fullName evidence="5">N5-glutamine methyltransferase PrmC</fullName>
    </alternativeName>
    <alternativeName>
        <fullName evidence="5">Protein-(glutamine-N5) MTase PrmC</fullName>
    </alternativeName>
    <alternativeName>
        <fullName evidence="5">Protein-glutamine N-methyltransferase PrmC</fullName>
    </alternativeName>
</protein>
<accession>A0A1G8QHT4</accession>
<dbReference type="InterPro" id="IPR002052">
    <property type="entry name" value="DNA_methylase_N6_adenine_CS"/>
</dbReference>
<dbReference type="EC" id="2.1.1.297" evidence="5"/>
<evidence type="ECO:0000256" key="4">
    <source>
        <dbReference type="ARBA" id="ARBA00048391"/>
    </source>
</evidence>
<feature type="binding site" evidence="5">
    <location>
        <begin position="183"/>
        <end position="186"/>
    </location>
    <ligand>
        <name>substrate</name>
    </ligand>
</feature>
<dbReference type="GO" id="GO:0003676">
    <property type="term" value="F:nucleic acid binding"/>
    <property type="evidence" value="ECO:0007669"/>
    <property type="project" value="InterPro"/>
</dbReference>
<dbReference type="AlphaFoldDB" id="A0A1G8QHT4"/>
<dbReference type="GO" id="GO:0102559">
    <property type="term" value="F:peptide chain release factor N(5)-glutamine methyltransferase activity"/>
    <property type="evidence" value="ECO:0007669"/>
    <property type="project" value="UniProtKB-EC"/>
</dbReference>
<keyword evidence="3 5" id="KW-0949">S-adenosyl-L-methionine</keyword>
<evidence type="ECO:0000259" key="7">
    <source>
        <dbReference type="Pfam" id="PF17827"/>
    </source>
</evidence>
<keyword evidence="1 5" id="KW-0489">Methyltransferase</keyword>
<dbReference type="PROSITE" id="PS00092">
    <property type="entry name" value="N6_MTASE"/>
    <property type="match status" value="1"/>
</dbReference>
<dbReference type="Gene3D" id="1.10.8.10">
    <property type="entry name" value="DNA helicase RuvA subunit, C-terminal domain"/>
    <property type="match status" value="1"/>
</dbReference>
<dbReference type="InterPro" id="IPR007848">
    <property type="entry name" value="Small_mtfrase_dom"/>
</dbReference>
<dbReference type="InterPro" id="IPR050320">
    <property type="entry name" value="N5-glutamine_MTase"/>
</dbReference>
<comment type="similarity">
    <text evidence="5">Belongs to the protein N5-glutamine methyltransferase family. PrmC subfamily.</text>
</comment>
<feature type="domain" description="Methyltransferase small" evidence="6">
    <location>
        <begin position="105"/>
        <end position="191"/>
    </location>
</feature>
<organism evidence="8 9">
    <name type="scientific">Ferrimonas sediminum</name>
    <dbReference type="NCBI Taxonomy" id="718193"/>
    <lineage>
        <taxon>Bacteria</taxon>
        <taxon>Pseudomonadati</taxon>
        <taxon>Pseudomonadota</taxon>
        <taxon>Gammaproteobacteria</taxon>
        <taxon>Alteromonadales</taxon>
        <taxon>Ferrimonadaceae</taxon>
        <taxon>Ferrimonas</taxon>
    </lineage>
</organism>
<dbReference type="PANTHER" id="PTHR18895:SF74">
    <property type="entry name" value="MTRF1L RELEASE FACTOR GLUTAMINE METHYLTRANSFERASE"/>
    <property type="match status" value="1"/>
</dbReference>
<evidence type="ECO:0000313" key="9">
    <source>
        <dbReference type="Proteomes" id="UP000199527"/>
    </source>
</evidence>
<dbReference type="NCBIfam" id="TIGR00536">
    <property type="entry name" value="hemK_fam"/>
    <property type="match status" value="1"/>
</dbReference>
<dbReference type="Pfam" id="PF05175">
    <property type="entry name" value="MTS"/>
    <property type="match status" value="1"/>
</dbReference>
<feature type="binding site" evidence="5">
    <location>
        <position position="141"/>
    </location>
    <ligand>
        <name>S-adenosyl-L-methionine</name>
        <dbReference type="ChEBI" id="CHEBI:59789"/>
    </ligand>
</feature>
<gene>
    <name evidence="5" type="primary">prmC</name>
    <name evidence="8" type="ORF">SAMN04488540_104306</name>
</gene>
<dbReference type="GO" id="GO:0032259">
    <property type="term" value="P:methylation"/>
    <property type="evidence" value="ECO:0007669"/>
    <property type="project" value="UniProtKB-KW"/>
</dbReference>
<sequence length="282" mass="31482">MRIDAVLAAAYDRLEGVSDTPQLDAQLLLCHLLQKPRSFLYTWPDKPLAEAERRQFEALLSRRHSGEPVAHLIGEREFWSLPLAVNPSTLIPRPDTESLVEYVLSLPMAEDARVVDLGTGTGAIALALASERPKWRLHAVDRMAEAVALARRNRDALGLTVEIEQSDWYDALQGLRFDVIVSNPPYIEQDDPHLSRGDVRFEPLSALVAAEDGLADIIHIVENGRLFLNDGGTVILEHGYRQGQAVREIFTRFGYQEVGTGQDLAGRDRYSFGRWNAASKES</sequence>
<keyword evidence="9" id="KW-1185">Reference proteome</keyword>
<dbReference type="PANTHER" id="PTHR18895">
    <property type="entry name" value="HEMK METHYLTRANSFERASE"/>
    <property type="match status" value="1"/>
</dbReference>
<feature type="binding site" evidence="5">
    <location>
        <position position="183"/>
    </location>
    <ligand>
        <name>S-adenosyl-L-methionine</name>
        <dbReference type="ChEBI" id="CHEBI:59789"/>
    </ligand>
</feature>
<dbReference type="FunFam" id="3.40.50.150:FF:000053">
    <property type="entry name" value="Release factor glutamine methyltransferase"/>
    <property type="match status" value="1"/>
</dbReference>
<dbReference type="CDD" id="cd02440">
    <property type="entry name" value="AdoMet_MTases"/>
    <property type="match status" value="1"/>
</dbReference>
<name>A0A1G8QHT4_9GAMM</name>
<feature type="binding site" evidence="5">
    <location>
        <position position="168"/>
    </location>
    <ligand>
        <name>S-adenosyl-L-methionine</name>
        <dbReference type="ChEBI" id="CHEBI:59789"/>
    </ligand>
</feature>
<evidence type="ECO:0000259" key="6">
    <source>
        <dbReference type="Pfam" id="PF05175"/>
    </source>
</evidence>
<dbReference type="InterPro" id="IPR040758">
    <property type="entry name" value="PrmC_N"/>
</dbReference>
<dbReference type="FunFam" id="1.10.8.10:FF:000032">
    <property type="entry name" value="Release factor glutamine methyltransferase"/>
    <property type="match status" value="1"/>
</dbReference>
<dbReference type="RefSeq" id="WP_090364278.1">
    <property type="nucleotide sequence ID" value="NZ_FNEM01000004.1"/>
</dbReference>
<evidence type="ECO:0000256" key="1">
    <source>
        <dbReference type="ARBA" id="ARBA00022603"/>
    </source>
</evidence>
<reference evidence="9" key="1">
    <citation type="submission" date="2016-10" db="EMBL/GenBank/DDBJ databases">
        <authorList>
            <person name="Varghese N."/>
            <person name="Submissions S."/>
        </authorList>
    </citation>
    <scope>NUCLEOTIDE SEQUENCE [LARGE SCALE GENOMIC DNA]</scope>
    <source>
        <strain evidence="9">DSM 23317</strain>
    </source>
</reference>
<comment type="function">
    <text evidence="5">Methylates the class 1 translation termination release factors RF1/PrfA and RF2/PrfB on the glutamine residue of the universally conserved GGQ motif.</text>
</comment>
<dbReference type="Proteomes" id="UP000199527">
    <property type="component" value="Unassembled WGS sequence"/>
</dbReference>
<dbReference type="EMBL" id="FNEM01000004">
    <property type="protein sequence ID" value="SDJ04364.1"/>
    <property type="molecule type" value="Genomic_DNA"/>
</dbReference>
<evidence type="ECO:0000256" key="3">
    <source>
        <dbReference type="ARBA" id="ARBA00022691"/>
    </source>
</evidence>
<dbReference type="Pfam" id="PF17827">
    <property type="entry name" value="PrmC_N"/>
    <property type="match status" value="1"/>
</dbReference>
<dbReference type="InterPro" id="IPR004556">
    <property type="entry name" value="HemK-like"/>
</dbReference>
<comment type="catalytic activity">
    <reaction evidence="4 5">
        <text>L-glutaminyl-[peptide chain release factor] + S-adenosyl-L-methionine = N(5)-methyl-L-glutaminyl-[peptide chain release factor] + S-adenosyl-L-homocysteine + H(+)</text>
        <dbReference type="Rhea" id="RHEA:42896"/>
        <dbReference type="Rhea" id="RHEA-COMP:10271"/>
        <dbReference type="Rhea" id="RHEA-COMP:10272"/>
        <dbReference type="ChEBI" id="CHEBI:15378"/>
        <dbReference type="ChEBI" id="CHEBI:30011"/>
        <dbReference type="ChEBI" id="CHEBI:57856"/>
        <dbReference type="ChEBI" id="CHEBI:59789"/>
        <dbReference type="ChEBI" id="CHEBI:61891"/>
        <dbReference type="EC" id="2.1.1.297"/>
    </reaction>
</comment>
<dbReference type="OrthoDB" id="9800643at2"/>
<dbReference type="Gene3D" id="3.40.50.150">
    <property type="entry name" value="Vaccinia Virus protein VP39"/>
    <property type="match status" value="1"/>
</dbReference>
<evidence type="ECO:0000256" key="5">
    <source>
        <dbReference type="HAMAP-Rule" id="MF_02126"/>
    </source>
</evidence>
<dbReference type="InterPro" id="IPR019874">
    <property type="entry name" value="RF_methyltr_PrmC"/>
</dbReference>
<keyword evidence="2 5" id="KW-0808">Transferase</keyword>
<dbReference type="SUPFAM" id="SSF53335">
    <property type="entry name" value="S-adenosyl-L-methionine-dependent methyltransferases"/>
    <property type="match status" value="1"/>
</dbReference>
<proteinExistence type="inferred from homology"/>
<feature type="binding site" evidence="5">
    <location>
        <begin position="118"/>
        <end position="122"/>
    </location>
    <ligand>
        <name>S-adenosyl-L-methionine</name>
        <dbReference type="ChEBI" id="CHEBI:59789"/>
    </ligand>
</feature>
<dbReference type="InterPro" id="IPR029063">
    <property type="entry name" value="SAM-dependent_MTases_sf"/>
</dbReference>
<dbReference type="NCBIfam" id="TIGR03534">
    <property type="entry name" value="RF_mod_PrmC"/>
    <property type="match status" value="1"/>
</dbReference>
<evidence type="ECO:0000313" key="8">
    <source>
        <dbReference type="EMBL" id="SDJ04364.1"/>
    </source>
</evidence>
<dbReference type="HAMAP" id="MF_02126">
    <property type="entry name" value="RF_methyltr_PrmC"/>
    <property type="match status" value="1"/>
</dbReference>